<feature type="domain" description="Peptidase M28" evidence="1">
    <location>
        <begin position="258"/>
        <end position="472"/>
    </location>
</feature>
<dbReference type="PANTHER" id="PTHR12147">
    <property type="entry name" value="METALLOPEPTIDASE M28 FAMILY MEMBER"/>
    <property type="match status" value="1"/>
</dbReference>
<evidence type="ECO:0000313" key="2">
    <source>
        <dbReference type="EMBL" id="MFD2788230.1"/>
    </source>
</evidence>
<dbReference type="RefSeq" id="WP_251807514.1">
    <property type="nucleotide sequence ID" value="NZ_CP166679.1"/>
</dbReference>
<accession>A0ABW5VCQ3</accession>
<dbReference type="Gene3D" id="3.40.630.10">
    <property type="entry name" value="Zn peptidases"/>
    <property type="match status" value="1"/>
</dbReference>
<dbReference type="Proteomes" id="UP001597532">
    <property type="component" value="Unassembled WGS sequence"/>
</dbReference>
<keyword evidence="3" id="KW-1185">Reference proteome</keyword>
<sequence length="577" mass="64417">MTKNLVFLFFSFMDLGWSQEKVSAITTEDYFEILRKNITGEKAFQTTSFVSQFWRVVGNNGFDKSIYKVAAELETAGYVLEAKATNLDRFTYRIEKRPLKHPTWEPIDAEISLNGAGSPLLTYATNRNMVYLNSVSTPKNGVAGEVVYIKDLEALKTSSVQGRIIFTDSNRASEIYKEGVLNNGALGLFSYNNPAYLLPEINTTSIQFRSLSHHPENKWAIALSYEAKENLKSAMEKGRVKATVKVVTKIYPSEELTLVADVRGSEMPEERLVFSAHVQEPGANDNASGVGAQLEMAITTAKLIASETINAYRSITFLWGDEIISTNRYITDDEGRAKSIKWGISLDMVGENTDKTGGSFLIEKMPDPSAIWTRGTDEHSEWGGSVLSLEDMKPHYLNDYIYHNFKNQGKFAQWEVKTNPFEGGSDHTPFLKANIPGLLLWHFTDQFYHTDQDTMDKVSQETLRNVSTAALASALTLVNGDSYTALDIIELIKDATANRLAAEFLLSESAIKNGASPENEGKIVQAWADWYLKTIETTRDLVNPENTAMVDKAILLARSIIEMQSATFISELKKKQG</sequence>
<reference evidence="3" key="1">
    <citation type="journal article" date="2019" name="Int. J. Syst. Evol. Microbiol.">
        <title>The Global Catalogue of Microorganisms (GCM) 10K type strain sequencing project: providing services to taxonomists for standard genome sequencing and annotation.</title>
        <authorList>
            <consortium name="The Broad Institute Genomics Platform"/>
            <consortium name="The Broad Institute Genome Sequencing Center for Infectious Disease"/>
            <person name="Wu L."/>
            <person name="Ma J."/>
        </authorList>
    </citation>
    <scope>NUCLEOTIDE SEQUENCE [LARGE SCALE GENOMIC DNA]</scope>
    <source>
        <strain evidence="3">KCTC 52924</strain>
    </source>
</reference>
<dbReference type="Gene3D" id="3.50.30.30">
    <property type="match status" value="1"/>
</dbReference>
<protein>
    <submittedName>
        <fullName evidence="2">M28 family peptidase</fullName>
    </submittedName>
</protein>
<organism evidence="2 3">
    <name type="scientific">Arenibacter antarcticus</name>
    <dbReference type="NCBI Taxonomy" id="2040469"/>
    <lineage>
        <taxon>Bacteria</taxon>
        <taxon>Pseudomonadati</taxon>
        <taxon>Bacteroidota</taxon>
        <taxon>Flavobacteriia</taxon>
        <taxon>Flavobacteriales</taxon>
        <taxon>Flavobacteriaceae</taxon>
        <taxon>Arenibacter</taxon>
    </lineage>
</organism>
<proteinExistence type="predicted"/>
<dbReference type="EMBL" id="JBHUOK010000002">
    <property type="protein sequence ID" value="MFD2788230.1"/>
    <property type="molecule type" value="Genomic_DNA"/>
</dbReference>
<dbReference type="InterPro" id="IPR045175">
    <property type="entry name" value="M28_fam"/>
</dbReference>
<evidence type="ECO:0000259" key="1">
    <source>
        <dbReference type="Pfam" id="PF04389"/>
    </source>
</evidence>
<dbReference type="Pfam" id="PF04389">
    <property type="entry name" value="Peptidase_M28"/>
    <property type="match status" value="1"/>
</dbReference>
<name>A0ABW5VCQ3_9FLAO</name>
<dbReference type="PANTHER" id="PTHR12147:SF26">
    <property type="entry name" value="PEPTIDASE M28 DOMAIN-CONTAINING PROTEIN"/>
    <property type="match status" value="1"/>
</dbReference>
<evidence type="ECO:0000313" key="3">
    <source>
        <dbReference type="Proteomes" id="UP001597532"/>
    </source>
</evidence>
<dbReference type="InterPro" id="IPR007484">
    <property type="entry name" value="Peptidase_M28"/>
</dbReference>
<gene>
    <name evidence="2" type="ORF">ACFS1K_00485</name>
</gene>
<dbReference type="SUPFAM" id="SSF53187">
    <property type="entry name" value="Zn-dependent exopeptidases"/>
    <property type="match status" value="1"/>
</dbReference>
<comment type="caution">
    <text evidence="2">The sequence shown here is derived from an EMBL/GenBank/DDBJ whole genome shotgun (WGS) entry which is preliminary data.</text>
</comment>